<feature type="transmembrane region" description="Helical" evidence="5">
    <location>
        <begin position="254"/>
        <end position="274"/>
    </location>
</feature>
<feature type="transmembrane region" description="Helical" evidence="5">
    <location>
        <begin position="500"/>
        <end position="519"/>
    </location>
</feature>
<comment type="caution">
    <text evidence="7">The sequence shown here is derived from an EMBL/GenBank/DDBJ whole genome shotgun (WGS) entry which is preliminary data.</text>
</comment>
<proteinExistence type="predicted"/>
<evidence type="ECO:0000256" key="3">
    <source>
        <dbReference type="ARBA" id="ARBA00022989"/>
    </source>
</evidence>
<dbReference type="EMBL" id="JBHRZH010000027">
    <property type="protein sequence ID" value="MFC3764498.1"/>
    <property type="molecule type" value="Genomic_DNA"/>
</dbReference>
<dbReference type="InterPro" id="IPR018580">
    <property type="entry name" value="Uncharacterised_YfhO"/>
</dbReference>
<dbReference type="RefSeq" id="WP_205121433.1">
    <property type="nucleotide sequence ID" value="NZ_JAFBCM010000001.1"/>
</dbReference>
<feature type="transmembrane region" description="Helical" evidence="5">
    <location>
        <begin position="352"/>
        <end position="372"/>
    </location>
</feature>
<sequence>MVILRQAVRFGLVGVVNTGTYLACYLALRLVLPYLAAHVLAFAISTVGSFFLNCWFTYRVSPTWKRFLLFPLTTATNFVLTTAGVYVLVEWIGMDERPAPLVAAAAAIPVTFLVSRTILAPKDEPTSKPTPAWEIVTAAVLATGVYLGTLVVRNVYPAGTNSILTHDLSHQYAPLFSYLRQAVLGPEGLMFSWQADLGMNLFPLAAYYLASPFNAIALLVGDSNLPEAIIAVTAGKLALAAATMAWYLRRTFPGPRPFVVAAAVTYSAMSWAIFNASNLMWLDALYLLPLVLLAIERLLASQSMLPLAGLTAATMIVNYYAGMMTMLFAGLYLVVRYVALHHTLQTRAALTTAARATAAVAIGLLCAGVVIIPSLRAIQDRYAAPEGNSDVPLPWADFLGSLYGGTMLDKLNGPPHLAVGTATLVFALVFFAAKRIPRRERVGFGLLLAFLIASCQVPFLYLLWHGFEPPTSYPHRFGFVLSFLLVLLGYRAAVTGIGRVAATAAVGVAGAALATAAWVAGVRPALLPERVLLWTAVVVTAAATIGLAYFLFRGRERIRRPLVAALAILLILDASGAAALASKKLVVVDRELWSRPGPAWSAELRAANPQQDEFFRADATSYRTPNDALRFGNFAITHYSSITNGRAHRAFHALGFSDPLPNVRFDYQGSTLVTDAMFGFRTVLSDRPLTRPGFELVRHVPAERPSPYQEPLFAYRNANALPVGYFFEPGGPLDSKNPFTNQESLLGDDNLFTDSCQKDPVVTGGTVRERPGAIVLTRDPAVKSATLRWTCHATSTRQLYLWHQAPFDASDVRIDDEPTITYPTRQATGPLDLGQRTDTTFTIEFSTRSKRVALPQPLVQGLDVARFDRWVSGLRARSATAVRWTSAGLAVEVDDAKGGRFFLSVPHISGWQAEVDGRPAPIRTTAGAFIGLDLEPGRHRIELAFRPPGLRAGLLMSSVGAAGLIMLVAVPVLRRHRRDNETTLSRVSSRKELSSHH</sequence>
<evidence type="ECO:0000256" key="2">
    <source>
        <dbReference type="ARBA" id="ARBA00022692"/>
    </source>
</evidence>
<evidence type="ECO:0000259" key="6">
    <source>
        <dbReference type="Pfam" id="PF04138"/>
    </source>
</evidence>
<feature type="transmembrane region" description="Helical" evidence="5">
    <location>
        <begin position="131"/>
        <end position="152"/>
    </location>
</feature>
<evidence type="ECO:0000256" key="1">
    <source>
        <dbReference type="ARBA" id="ARBA00004141"/>
    </source>
</evidence>
<feature type="transmembrane region" description="Helical" evidence="5">
    <location>
        <begin position="562"/>
        <end position="581"/>
    </location>
</feature>
<protein>
    <submittedName>
        <fullName evidence="7">YfhO family protein</fullName>
    </submittedName>
</protein>
<dbReference type="Pfam" id="PF04138">
    <property type="entry name" value="GtrA_DPMS_TM"/>
    <property type="match status" value="1"/>
</dbReference>
<feature type="transmembrane region" description="Helical" evidence="5">
    <location>
        <begin position="952"/>
        <end position="973"/>
    </location>
</feature>
<feature type="transmembrane region" description="Helical" evidence="5">
    <location>
        <begin position="476"/>
        <end position="493"/>
    </location>
</feature>
<evidence type="ECO:0000256" key="4">
    <source>
        <dbReference type="ARBA" id="ARBA00023136"/>
    </source>
</evidence>
<feature type="transmembrane region" description="Helical" evidence="5">
    <location>
        <begin position="34"/>
        <end position="56"/>
    </location>
</feature>
<keyword evidence="8" id="KW-1185">Reference proteome</keyword>
<feature type="transmembrane region" description="Helical" evidence="5">
    <location>
        <begin position="531"/>
        <end position="550"/>
    </location>
</feature>
<dbReference type="Proteomes" id="UP001595699">
    <property type="component" value="Unassembled WGS sequence"/>
</dbReference>
<feature type="transmembrane region" description="Helical" evidence="5">
    <location>
        <begin position="416"/>
        <end position="433"/>
    </location>
</feature>
<dbReference type="InterPro" id="IPR007267">
    <property type="entry name" value="GtrA_DPMS_TM"/>
</dbReference>
<accession>A0ABV7YK90</accession>
<dbReference type="Pfam" id="PF09586">
    <property type="entry name" value="YfhO"/>
    <property type="match status" value="1"/>
</dbReference>
<feature type="transmembrane region" description="Helical" evidence="5">
    <location>
        <begin position="201"/>
        <end position="221"/>
    </location>
</feature>
<feature type="transmembrane region" description="Helical" evidence="5">
    <location>
        <begin position="445"/>
        <end position="464"/>
    </location>
</feature>
<keyword evidence="3 5" id="KW-1133">Transmembrane helix</keyword>
<dbReference type="PANTHER" id="PTHR38454">
    <property type="entry name" value="INTEGRAL MEMBRANE PROTEIN-RELATED"/>
    <property type="match status" value="1"/>
</dbReference>
<name>A0ABV7YK90_9ACTN</name>
<feature type="transmembrane region" description="Helical" evidence="5">
    <location>
        <begin position="228"/>
        <end position="248"/>
    </location>
</feature>
<dbReference type="PANTHER" id="PTHR38454:SF1">
    <property type="entry name" value="INTEGRAL MEMBRANE PROTEIN"/>
    <property type="match status" value="1"/>
</dbReference>
<comment type="subcellular location">
    <subcellularLocation>
        <location evidence="1">Membrane</location>
        <topology evidence="1">Multi-pass membrane protein</topology>
    </subcellularLocation>
</comment>
<evidence type="ECO:0000256" key="5">
    <source>
        <dbReference type="SAM" id="Phobius"/>
    </source>
</evidence>
<feature type="transmembrane region" description="Helical" evidence="5">
    <location>
        <begin position="319"/>
        <end position="340"/>
    </location>
</feature>
<organism evidence="7 8">
    <name type="scientific">Tenggerimyces flavus</name>
    <dbReference type="NCBI Taxonomy" id="1708749"/>
    <lineage>
        <taxon>Bacteria</taxon>
        <taxon>Bacillati</taxon>
        <taxon>Actinomycetota</taxon>
        <taxon>Actinomycetes</taxon>
        <taxon>Propionibacteriales</taxon>
        <taxon>Nocardioidaceae</taxon>
        <taxon>Tenggerimyces</taxon>
    </lineage>
</organism>
<feature type="domain" description="GtrA/DPMS transmembrane" evidence="6">
    <location>
        <begin position="9"/>
        <end position="118"/>
    </location>
</feature>
<feature type="transmembrane region" description="Helical" evidence="5">
    <location>
        <begin position="101"/>
        <end position="119"/>
    </location>
</feature>
<reference evidence="8" key="1">
    <citation type="journal article" date="2019" name="Int. J. Syst. Evol. Microbiol.">
        <title>The Global Catalogue of Microorganisms (GCM) 10K type strain sequencing project: providing services to taxonomists for standard genome sequencing and annotation.</title>
        <authorList>
            <consortium name="The Broad Institute Genomics Platform"/>
            <consortium name="The Broad Institute Genome Sequencing Center for Infectious Disease"/>
            <person name="Wu L."/>
            <person name="Ma J."/>
        </authorList>
    </citation>
    <scope>NUCLEOTIDE SEQUENCE [LARGE SCALE GENOMIC DNA]</scope>
    <source>
        <strain evidence="8">CGMCC 4.7241</strain>
    </source>
</reference>
<keyword evidence="2 5" id="KW-0812">Transmembrane</keyword>
<evidence type="ECO:0000313" key="7">
    <source>
        <dbReference type="EMBL" id="MFC3764498.1"/>
    </source>
</evidence>
<gene>
    <name evidence="7" type="ORF">ACFOUW_26920</name>
</gene>
<evidence type="ECO:0000313" key="8">
    <source>
        <dbReference type="Proteomes" id="UP001595699"/>
    </source>
</evidence>
<keyword evidence="4 5" id="KW-0472">Membrane</keyword>
<feature type="transmembrane region" description="Helical" evidence="5">
    <location>
        <begin position="68"/>
        <end position="89"/>
    </location>
</feature>